<keyword evidence="2" id="KW-1185">Reference proteome</keyword>
<sequence length="216" mass="25072">MIKDDYSAKISQEFLSLVKQIKNLKNLKLEAFALIDTAFKRFLGFSSSFVNSVSEKDLLNLMKKNDEIQGIQCAIAAVLLFEEGNIFYNEEKYNEAYFRYSKAFNLISAIFTLKLECELEGYKELSLEIGDAVENFETTSEDKKKLFYFYKSLGAFSKAEDHLYELVKDANNKDFTENELKEFYLELLNKNDDDLIKGNLPRNEILEALNTYENSH</sequence>
<dbReference type="eggNOG" id="ENOG5030FR0">
    <property type="taxonomic scope" value="Bacteria"/>
</dbReference>
<dbReference type="Pfam" id="PF20092">
    <property type="entry name" value="DUF6483"/>
    <property type="match status" value="1"/>
</dbReference>
<reference evidence="1 2" key="1">
    <citation type="submission" date="2012-01" db="EMBL/GenBank/DDBJ databases">
        <title>Complete sequence of chromosome of Clostridium pasteurianum BC1.</title>
        <authorList>
            <consortium name="US DOE Joint Genome Institute"/>
            <person name="Lucas S."/>
            <person name="Han J."/>
            <person name="Lapidus A."/>
            <person name="Cheng J.-F."/>
            <person name="Goodwin L."/>
            <person name="Pitluck S."/>
            <person name="Peters L."/>
            <person name="Mikhailova N."/>
            <person name="Teshima H."/>
            <person name="Detter J.C."/>
            <person name="Han C."/>
            <person name="Tapia R."/>
            <person name="Land M."/>
            <person name="Hauser L."/>
            <person name="Kyrpides N."/>
            <person name="Ivanova N."/>
            <person name="Pagani I."/>
            <person name="Dunn J."/>
            <person name="Taghavi S."/>
            <person name="Francis A."/>
            <person name="van der Lelie D."/>
            <person name="Woyke T."/>
        </authorList>
    </citation>
    <scope>NUCLEOTIDE SEQUENCE [LARGE SCALE GENOMIC DNA]</scope>
    <source>
        <strain evidence="1 2">BC1</strain>
    </source>
</reference>
<gene>
    <name evidence="1" type="ORF">Clopa_2062</name>
</gene>
<dbReference type="AlphaFoldDB" id="R4K2X9"/>
<dbReference type="InterPro" id="IPR045507">
    <property type="entry name" value="DUF6483"/>
</dbReference>
<dbReference type="HOGENOM" id="CLU_089482_1_0_9"/>
<dbReference type="PATRIC" id="fig|86416.3.peg.2034"/>
<dbReference type="OrthoDB" id="1905743at2"/>
<organism evidence="1 2">
    <name type="scientific">Clostridium pasteurianum BC1</name>
    <dbReference type="NCBI Taxonomy" id="86416"/>
    <lineage>
        <taxon>Bacteria</taxon>
        <taxon>Bacillati</taxon>
        <taxon>Bacillota</taxon>
        <taxon>Clostridia</taxon>
        <taxon>Eubacteriales</taxon>
        <taxon>Clostridiaceae</taxon>
        <taxon>Clostridium</taxon>
    </lineage>
</organism>
<name>R4K2X9_CLOPA</name>
<protein>
    <submittedName>
        <fullName evidence="1">Uncharacterized protein</fullName>
    </submittedName>
</protein>
<dbReference type="RefSeq" id="WP_015615256.1">
    <property type="nucleotide sequence ID" value="NC_021182.1"/>
</dbReference>
<evidence type="ECO:0000313" key="1">
    <source>
        <dbReference type="EMBL" id="AGK96948.1"/>
    </source>
</evidence>
<dbReference type="KEGG" id="cpas:Clopa_2062"/>
<dbReference type="Proteomes" id="UP000013523">
    <property type="component" value="Chromosome"/>
</dbReference>
<proteinExistence type="predicted"/>
<accession>R4K2X9</accession>
<dbReference type="EMBL" id="CP003261">
    <property type="protein sequence ID" value="AGK96948.1"/>
    <property type="molecule type" value="Genomic_DNA"/>
</dbReference>
<evidence type="ECO:0000313" key="2">
    <source>
        <dbReference type="Proteomes" id="UP000013523"/>
    </source>
</evidence>